<name>A0A317TWN2_9GAMM</name>
<gene>
    <name evidence="1" type="ORF">DGG96_20640</name>
</gene>
<evidence type="ECO:0000313" key="1">
    <source>
        <dbReference type="EMBL" id="PWY53763.1"/>
    </source>
</evidence>
<dbReference type="AlphaFoldDB" id="A0A317TWN2"/>
<evidence type="ECO:0000313" key="2">
    <source>
        <dbReference type="Proteomes" id="UP000247152"/>
    </source>
</evidence>
<comment type="caution">
    <text evidence="1">The sequence shown here is derived from an EMBL/GenBank/DDBJ whole genome shotgun (WGS) entry which is preliminary data.</text>
</comment>
<feature type="non-terminal residue" evidence="1">
    <location>
        <position position="1"/>
    </location>
</feature>
<reference evidence="1 2" key="1">
    <citation type="submission" date="2018-05" db="EMBL/GenBank/DDBJ databases">
        <title>Legionella qingyii sp.nov., whole genome shotgun sequence.</title>
        <authorList>
            <person name="Wu H."/>
            <person name="Zhu Q."/>
            <person name="Hu C."/>
        </authorList>
    </citation>
    <scope>NUCLEOTIDE SEQUENCE [LARGE SCALE GENOMIC DNA]</scope>
    <source>
        <strain evidence="1 2">HEB18</strain>
    </source>
</reference>
<dbReference type="EMBL" id="QHJG01000099">
    <property type="protein sequence ID" value="PWY53763.1"/>
    <property type="molecule type" value="Genomic_DNA"/>
</dbReference>
<organism evidence="1 2">
    <name type="scientific">Legionella qingyii</name>
    <dbReference type="NCBI Taxonomy" id="2184757"/>
    <lineage>
        <taxon>Bacteria</taxon>
        <taxon>Pseudomonadati</taxon>
        <taxon>Pseudomonadota</taxon>
        <taxon>Gammaproteobacteria</taxon>
        <taxon>Legionellales</taxon>
        <taxon>Legionellaceae</taxon>
        <taxon>Legionella</taxon>
    </lineage>
</organism>
<sequence length="23" mass="2670">VFQYVDGRLSIVQFAPKKESNDE</sequence>
<proteinExistence type="predicted"/>
<dbReference type="Proteomes" id="UP000247152">
    <property type="component" value="Unassembled WGS sequence"/>
</dbReference>
<accession>A0A317TWN2</accession>
<protein>
    <submittedName>
        <fullName evidence="1">Type IV conjugative transfer system protein TraE</fullName>
    </submittedName>
</protein>